<evidence type="ECO:0000256" key="10">
    <source>
        <dbReference type="ARBA" id="ARBA00022840"/>
    </source>
</evidence>
<organism evidence="16 17">
    <name type="scientific">Fusobacterium necrogenes</name>
    <dbReference type="NCBI Taxonomy" id="858"/>
    <lineage>
        <taxon>Bacteria</taxon>
        <taxon>Fusobacteriati</taxon>
        <taxon>Fusobacteriota</taxon>
        <taxon>Fusobacteriia</taxon>
        <taxon>Fusobacteriales</taxon>
        <taxon>Fusobacteriaceae</taxon>
        <taxon>Fusobacterium</taxon>
    </lineage>
</organism>
<dbReference type="PROSITE" id="PS50109">
    <property type="entry name" value="HIS_KIN"/>
    <property type="match status" value="1"/>
</dbReference>
<evidence type="ECO:0000256" key="12">
    <source>
        <dbReference type="ARBA" id="ARBA00023012"/>
    </source>
</evidence>
<feature type="transmembrane region" description="Helical" evidence="14">
    <location>
        <begin position="152"/>
        <end position="174"/>
    </location>
</feature>
<dbReference type="SMART" id="SM00388">
    <property type="entry name" value="HisKA"/>
    <property type="match status" value="1"/>
</dbReference>
<keyword evidence="13 14" id="KW-0472">Membrane</keyword>
<protein>
    <recommendedName>
        <fullName evidence="3">histidine kinase</fullName>
        <ecNumber evidence="3">2.7.13.3</ecNumber>
    </recommendedName>
</protein>
<evidence type="ECO:0000259" key="15">
    <source>
        <dbReference type="PROSITE" id="PS50109"/>
    </source>
</evidence>
<dbReference type="CDD" id="cd00075">
    <property type="entry name" value="HATPase"/>
    <property type="match status" value="1"/>
</dbReference>
<dbReference type="GO" id="GO:0005524">
    <property type="term" value="F:ATP binding"/>
    <property type="evidence" value="ECO:0007669"/>
    <property type="project" value="UniProtKB-KW"/>
</dbReference>
<dbReference type="InterPro" id="IPR050398">
    <property type="entry name" value="HssS/ArlS-like"/>
</dbReference>
<dbReference type="GO" id="GO:0005886">
    <property type="term" value="C:plasma membrane"/>
    <property type="evidence" value="ECO:0007669"/>
    <property type="project" value="UniProtKB-SubCell"/>
</dbReference>
<dbReference type="SUPFAM" id="SSF47384">
    <property type="entry name" value="Homodimeric domain of signal transducing histidine kinase"/>
    <property type="match status" value="1"/>
</dbReference>
<evidence type="ECO:0000256" key="14">
    <source>
        <dbReference type="SAM" id="Phobius"/>
    </source>
</evidence>
<dbReference type="Pfam" id="PF00512">
    <property type="entry name" value="HisKA"/>
    <property type="match status" value="1"/>
</dbReference>
<evidence type="ECO:0000256" key="7">
    <source>
        <dbReference type="ARBA" id="ARBA00022692"/>
    </source>
</evidence>
<dbReference type="FunFam" id="1.10.287.130:FF:000001">
    <property type="entry name" value="Two-component sensor histidine kinase"/>
    <property type="match status" value="1"/>
</dbReference>
<feature type="transmembrane region" description="Helical" evidence="14">
    <location>
        <begin position="12"/>
        <end position="34"/>
    </location>
</feature>
<dbReference type="Pfam" id="PF02518">
    <property type="entry name" value="HATPase_c"/>
    <property type="match status" value="1"/>
</dbReference>
<evidence type="ECO:0000256" key="9">
    <source>
        <dbReference type="ARBA" id="ARBA00022777"/>
    </source>
</evidence>
<evidence type="ECO:0000256" key="6">
    <source>
        <dbReference type="ARBA" id="ARBA00022679"/>
    </source>
</evidence>
<sequence length="453" mass="52861">MKKISKMLLKSYMILILIFTCSSVVIFITVEAYIKRSSADDLYAIDSFLQYETKEFKEKLESGRKINDIIDSALDEAPKILGSSIIFKLNGQILSRSYSENELKQVENEDYYDIVKDCGYYNLQYLKRKINIKEYPNLEVYIIKNLKAEKRLMLNIIGLSTLILIFTTLLAYFISKRFYNRFTFSLNELQRLTNEINLESLDTNLKKNEYYEFQQVIISYNNMLKRLKEQAKKQIDFVNNASHELKTPIFVISGYVDLIKRWGYLNKELVEESLDAIGEESKNMANLVNKLLFLAKDEENYINEEEINLKDLIINIVKDLKILYPLQEIEIIISEEHTIISDNFLLKQLLINLIENAVKYGNKKKVTIILKKDKNITIEIIDRGKGINKENLNKIFEKFYREDKARSRSEGSYGLGLAIVKKIADMLDIYVEVESELKRGTTARAIFKNSISL</sequence>
<dbReference type="InterPro" id="IPR004358">
    <property type="entry name" value="Sig_transdc_His_kin-like_C"/>
</dbReference>
<evidence type="ECO:0000256" key="5">
    <source>
        <dbReference type="ARBA" id="ARBA00022553"/>
    </source>
</evidence>
<dbReference type="SUPFAM" id="SSF55874">
    <property type="entry name" value="ATPase domain of HSP90 chaperone/DNA topoisomerase II/histidine kinase"/>
    <property type="match status" value="1"/>
</dbReference>
<keyword evidence="5" id="KW-0597">Phosphoprotein</keyword>
<keyword evidence="9 16" id="KW-0418">Kinase</keyword>
<dbReference type="SMART" id="SM00387">
    <property type="entry name" value="HATPase_c"/>
    <property type="match status" value="1"/>
</dbReference>
<dbReference type="InterPro" id="IPR036097">
    <property type="entry name" value="HisK_dim/P_sf"/>
</dbReference>
<dbReference type="Gene3D" id="3.30.565.10">
    <property type="entry name" value="Histidine kinase-like ATPase, C-terminal domain"/>
    <property type="match status" value="1"/>
</dbReference>
<name>A0A377GVP6_9FUSO</name>
<keyword evidence="10" id="KW-0067">ATP-binding</keyword>
<dbReference type="InterPro" id="IPR003594">
    <property type="entry name" value="HATPase_dom"/>
</dbReference>
<keyword evidence="12" id="KW-0902">Two-component regulatory system</keyword>
<dbReference type="Gene3D" id="1.10.287.130">
    <property type="match status" value="1"/>
</dbReference>
<accession>A0A377GVP6</accession>
<dbReference type="RefSeq" id="WP_115268984.1">
    <property type="nucleotide sequence ID" value="NZ_CASFEE010000001.1"/>
</dbReference>
<evidence type="ECO:0000313" key="16">
    <source>
        <dbReference type="EMBL" id="STO31038.1"/>
    </source>
</evidence>
<evidence type="ECO:0000313" key="17">
    <source>
        <dbReference type="Proteomes" id="UP000255328"/>
    </source>
</evidence>
<reference evidence="16 17" key="1">
    <citation type="submission" date="2018-06" db="EMBL/GenBank/DDBJ databases">
        <authorList>
            <consortium name="Pathogen Informatics"/>
            <person name="Doyle S."/>
        </authorList>
    </citation>
    <scope>NUCLEOTIDE SEQUENCE [LARGE SCALE GENOMIC DNA]</scope>
    <source>
        <strain evidence="16 17">NCTC10723</strain>
    </source>
</reference>
<dbReference type="CDD" id="cd00082">
    <property type="entry name" value="HisKA"/>
    <property type="match status" value="1"/>
</dbReference>
<dbReference type="Proteomes" id="UP000255328">
    <property type="component" value="Unassembled WGS sequence"/>
</dbReference>
<dbReference type="InterPro" id="IPR005467">
    <property type="entry name" value="His_kinase_dom"/>
</dbReference>
<keyword evidence="7 14" id="KW-0812">Transmembrane</keyword>
<dbReference type="Gene3D" id="6.10.340.10">
    <property type="match status" value="1"/>
</dbReference>
<keyword evidence="11 14" id="KW-1133">Transmembrane helix</keyword>
<evidence type="ECO:0000256" key="8">
    <source>
        <dbReference type="ARBA" id="ARBA00022741"/>
    </source>
</evidence>
<feature type="domain" description="Histidine kinase" evidence="15">
    <location>
        <begin position="240"/>
        <end position="451"/>
    </location>
</feature>
<comment type="catalytic activity">
    <reaction evidence="1">
        <text>ATP + protein L-histidine = ADP + protein N-phospho-L-histidine.</text>
        <dbReference type="EC" id="2.7.13.3"/>
    </reaction>
</comment>
<dbReference type="OrthoDB" id="9786919at2"/>
<dbReference type="InterPro" id="IPR036890">
    <property type="entry name" value="HATPase_C_sf"/>
</dbReference>
<keyword evidence="8" id="KW-0547">Nucleotide-binding</keyword>
<dbReference type="PRINTS" id="PR00344">
    <property type="entry name" value="BCTRLSENSOR"/>
</dbReference>
<comment type="subcellular location">
    <subcellularLocation>
        <location evidence="2">Cell membrane</location>
        <topology evidence="2">Multi-pass membrane protein</topology>
    </subcellularLocation>
</comment>
<evidence type="ECO:0000256" key="11">
    <source>
        <dbReference type="ARBA" id="ARBA00022989"/>
    </source>
</evidence>
<gene>
    <name evidence="16" type="primary">arlS</name>
    <name evidence="16" type="ORF">NCTC10723_00477</name>
</gene>
<evidence type="ECO:0000256" key="4">
    <source>
        <dbReference type="ARBA" id="ARBA00022475"/>
    </source>
</evidence>
<evidence type="ECO:0000256" key="1">
    <source>
        <dbReference type="ARBA" id="ARBA00000085"/>
    </source>
</evidence>
<dbReference type="AlphaFoldDB" id="A0A377GVP6"/>
<dbReference type="PANTHER" id="PTHR45528">
    <property type="entry name" value="SENSOR HISTIDINE KINASE CPXA"/>
    <property type="match status" value="1"/>
</dbReference>
<keyword evidence="6 16" id="KW-0808">Transferase</keyword>
<evidence type="ECO:0000256" key="13">
    <source>
        <dbReference type="ARBA" id="ARBA00023136"/>
    </source>
</evidence>
<dbReference type="EC" id="2.7.13.3" evidence="3"/>
<proteinExistence type="predicted"/>
<dbReference type="InterPro" id="IPR003661">
    <property type="entry name" value="HisK_dim/P_dom"/>
</dbReference>
<dbReference type="GO" id="GO:0000155">
    <property type="term" value="F:phosphorelay sensor kinase activity"/>
    <property type="evidence" value="ECO:0007669"/>
    <property type="project" value="InterPro"/>
</dbReference>
<dbReference type="PANTHER" id="PTHR45528:SF1">
    <property type="entry name" value="SENSOR HISTIDINE KINASE CPXA"/>
    <property type="match status" value="1"/>
</dbReference>
<keyword evidence="17" id="KW-1185">Reference proteome</keyword>
<evidence type="ECO:0000256" key="3">
    <source>
        <dbReference type="ARBA" id="ARBA00012438"/>
    </source>
</evidence>
<evidence type="ECO:0000256" key="2">
    <source>
        <dbReference type="ARBA" id="ARBA00004651"/>
    </source>
</evidence>
<dbReference type="EMBL" id="UGGU01000003">
    <property type="protein sequence ID" value="STO31038.1"/>
    <property type="molecule type" value="Genomic_DNA"/>
</dbReference>
<keyword evidence="4" id="KW-1003">Cell membrane</keyword>